<name>A0A194AES5_9BACT</name>
<evidence type="ECO:0000313" key="2">
    <source>
        <dbReference type="Proteomes" id="UP000095200"/>
    </source>
</evidence>
<accession>A0A194AES5</accession>
<keyword evidence="2" id="KW-1185">Reference proteome</keyword>
<sequence length="76" mass="8472">MRPEDISPASRVLDIVAAYKTTEPVFRSYDKQAGECVLCNALFESLEGLAAKYHLDVNQLLARIRQAATTTQEQQS</sequence>
<dbReference type="InterPro" id="IPR038062">
    <property type="entry name" value="ScdA-like_N_sf"/>
</dbReference>
<gene>
    <name evidence="1" type="ORF">DPF_0532</name>
</gene>
<evidence type="ECO:0000313" key="1">
    <source>
        <dbReference type="EMBL" id="GAU07833.1"/>
    </source>
</evidence>
<dbReference type="Proteomes" id="UP000095200">
    <property type="component" value="Unassembled WGS sequence"/>
</dbReference>
<organism evidence="1 2">
    <name type="scientific">Desulfoplanes formicivorans</name>
    <dbReference type="NCBI Taxonomy" id="1592317"/>
    <lineage>
        <taxon>Bacteria</taxon>
        <taxon>Pseudomonadati</taxon>
        <taxon>Thermodesulfobacteriota</taxon>
        <taxon>Desulfovibrionia</taxon>
        <taxon>Desulfovibrionales</taxon>
        <taxon>Desulfoplanaceae</taxon>
        <taxon>Desulfoplanes</taxon>
    </lineage>
</organism>
<protein>
    <recommendedName>
        <fullName evidence="3">DUF1858 domain-containing protein</fullName>
    </recommendedName>
</protein>
<comment type="caution">
    <text evidence="1">The sequence shown here is derived from an EMBL/GenBank/DDBJ whole genome shotgun (WGS) entry which is preliminary data.</text>
</comment>
<proteinExistence type="predicted"/>
<dbReference type="OrthoDB" id="15017at2"/>
<dbReference type="AlphaFoldDB" id="A0A194AES5"/>
<evidence type="ECO:0008006" key="3">
    <source>
        <dbReference type="Google" id="ProtNLM"/>
    </source>
</evidence>
<dbReference type="STRING" id="1592317.DPF_0532"/>
<dbReference type="Gene3D" id="1.10.3910.10">
    <property type="entry name" value="SP0561-like"/>
    <property type="match status" value="1"/>
</dbReference>
<dbReference type="EMBL" id="BDFE01000008">
    <property type="protein sequence ID" value="GAU07833.1"/>
    <property type="molecule type" value="Genomic_DNA"/>
</dbReference>
<dbReference type="RefSeq" id="WP_069857340.1">
    <property type="nucleotide sequence ID" value="NZ_BDFE01000008.1"/>
</dbReference>
<reference evidence="2" key="1">
    <citation type="submission" date="2016-06" db="EMBL/GenBank/DDBJ databases">
        <title>Draft genome sequence of Desulfoplanes formicivorans strain Pf12B.</title>
        <authorList>
            <person name="Watanabe M."/>
            <person name="Kojima H."/>
            <person name="Fukui M."/>
        </authorList>
    </citation>
    <scope>NUCLEOTIDE SEQUENCE [LARGE SCALE GENOMIC DNA]</scope>
    <source>
        <strain evidence="2">Pf12B</strain>
    </source>
</reference>